<evidence type="ECO:0000256" key="4">
    <source>
        <dbReference type="ARBA" id="ARBA00023242"/>
    </source>
</evidence>
<keyword evidence="8" id="KW-1185">Reference proteome</keyword>
<dbReference type="SMART" id="SM00424">
    <property type="entry name" value="STE"/>
    <property type="match status" value="1"/>
</dbReference>
<comment type="subcellular location">
    <subcellularLocation>
        <location evidence="1">Nucleus</location>
    </subcellularLocation>
</comment>
<dbReference type="GeneID" id="36514104"/>
<feature type="compositionally biased region" description="Basic and acidic residues" evidence="6">
    <location>
        <begin position="381"/>
        <end position="390"/>
    </location>
</feature>
<evidence type="ECO:0000256" key="6">
    <source>
        <dbReference type="SAM" id="MobiDB-lite"/>
    </source>
</evidence>
<dbReference type="EMBL" id="NDIQ01000001">
    <property type="protein sequence ID" value="PRT52735.1"/>
    <property type="molecule type" value="Genomic_DNA"/>
</dbReference>
<evidence type="ECO:0000313" key="8">
    <source>
        <dbReference type="Proteomes" id="UP000238350"/>
    </source>
</evidence>
<dbReference type="GO" id="GO:0003700">
    <property type="term" value="F:DNA-binding transcription factor activity"/>
    <property type="evidence" value="ECO:0007669"/>
    <property type="project" value="InterPro"/>
</dbReference>
<dbReference type="InterPro" id="IPR052127">
    <property type="entry name" value="STE12_transcription_factor"/>
</dbReference>
<keyword evidence="3" id="KW-0804">Transcription</keyword>
<dbReference type="AlphaFoldDB" id="A0A2T0FCP2"/>
<dbReference type="GO" id="GO:1990526">
    <property type="term" value="C:Ste12p-Dig1p-Dig2p complex"/>
    <property type="evidence" value="ECO:0007669"/>
    <property type="project" value="TreeGrafter"/>
</dbReference>
<feature type="region of interest" description="Disordered" evidence="6">
    <location>
        <begin position="341"/>
        <end position="392"/>
    </location>
</feature>
<name>A0A2T0FCP2_9ASCO</name>
<evidence type="ECO:0000256" key="2">
    <source>
        <dbReference type="ARBA" id="ARBA00023015"/>
    </source>
</evidence>
<dbReference type="STRING" id="45607.A0A2T0FCP2"/>
<feature type="region of interest" description="Disordered" evidence="6">
    <location>
        <begin position="637"/>
        <end position="667"/>
    </location>
</feature>
<comment type="similarity">
    <text evidence="5">Belongs to the STE12 transcription factor family.</text>
</comment>
<dbReference type="RefSeq" id="XP_024662681.1">
    <property type="nucleotide sequence ID" value="XM_024806913.1"/>
</dbReference>
<sequence length="667" mass="74790">MEAPDTISHNSTRPSSVESLNQMSSDTGPISQPRTLSRDHPVPPTEMTGASYARSNTSHGSSDEKEYINHVLQPMKLSRIMDDLLELKLFLETAPVHFSPHDVIHRFRLHTEEDISCVRWNNVFYMTGTDIVRCLTYRFAAFGRAITNRKKFEEGIFSDLRNLKCNEHAKLEGAKSEFLGFLYKHNCIRTKKKQKVFHWYSIRHDQLFIDALERDLKKESCAYRHTSDQSATKAVSEPALSFKYDHKQTLHDQMSGAITDLPSPLAQIVNATMTSSSNVLGMDQKPDSSADTSRTMARLRGSDSSNITVVQVAPHSGSLAEGHGDVQSRIITLDTHQLPSMALPPGVGATHGTDYAHDSHQSSGEGSFKPDPYNGSSYAEHGTKRPHDDIESYGDAPFSKYARPVDPPTRAPVSNEDTPYRAILTLLSVGSNSMRNARSIISAQHAVRTLIRHFPNFRPDLSGTSLGMILLKIKGLYLSEEELSYVENALSLVVSAREPSLAPNHRPAHNPYVVPMVPLIENDLWQQDSYGGVYEPEEETYRYGAYDPAPVPGDYLPEYNYEASLPKKELYDYGADHGTHHSYAGPMSYGNHPSARYRPHPAYPGTPGQYGYPYRQSGLVPYYDDYAVPEPELDTWGGRGWHVPPKSGLRPPVRRPQWPPRQDDIWP</sequence>
<organism evidence="7 8">
    <name type="scientific">Wickerhamiella sorbophila</name>
    <dbReference type="NCBI Taxonomy" id="45607"/>
    <lineage>
        <taxon>Eukaryota</taxon>
        <taxon>Fungi</taxon>
        <taxon>Dikarya</taxon>
        <taxon>Ascomycota</taxon>
        <taxon>Saccharomycotina</taxon>
        <taxon>Dipodascomycetes</taxon>
        <taxon>Dipodascales</taxon>
        <taxon>Trichomonascaceae</taxon>
        <taxon>Wickerhamiella</taxon>
    </lineage>
</organism>
<dbReference type="PANTHER" id="PTHR47427:SF1">
    <property type="entry name" value="PROTEIN STE12"/>
    <property type="match status" value="1"/>
</dbReference>
<dbReference type="Proteomes" id="UP000238350">
    <property type="component" value="Unassembled WGS sequence"/>
</dbReference>
<evidence type="ECO:0000256" key="1">
    <source>
        <dbReference type="ARBA" id="ARBA00004123"/>
    </source>
</evidence>
<dbReference type="Pfam" id="PF02200">
    <property type="entry name" value="STE"/>
    <property type="match status" value="1"/>
</dbReference>
<evidence type="ECO:0000313" key="7">
    <source>
        <dbReference type="EMBL" id="PRT52735.1"/>
    </source>
</evidence>
<reference evidence="7 8" key="1">
    <citation type="submission" date="2017-04" db="EMBL/GenBank/DDBJ databases">
        <title>Genome sequencing of [Candida] sorbophila.</title>
        <authorList>
            <person name="Ahn J.O."/>
        </authorList>
    </citation>
    <scope>NUCLEOTIDE SEQUENCE [LARGE SCALE GENOMIC DNA]</scope>
    <source>
        <strain evidence="7 8">DS02</strain>
    </source>
</reference>
<accession>A0A2T0FCP2</accession>
<feature type="region of interest" description="Disordered" evidence="6">
    <location>
        <begin position="278"/>
        <end position="307"/>
    </location>
</feature>
<dbReference type="GO" id="GO:1990527">
    <property type="term" value="C:Tec1p-Ste12p-Dig1p complex"/>
    <property type="evidence" value="ECO:0007669"/>
    <property type="project" value="TreeGrafter"/>
</dbReference>
<proteinExistence type="inferred from homology"/>
<dbReference type="GO" id="GO:0005634">
    <property type="term" value="C:nucleus"/>
    <property type="evidence" value="ECO:0007669"/>
    <property type="project" value="UniProtKB-SubCell"/>
</dbReference>
<keyword evidence="4" id="KW-0539">Nucleus</keyword>
<comment type="caution">
    <text evidence="7">The sequence shown here is derived from an EMBL/GenBank/DDBJ whole genome shotgun (WGS) entry which is preliminary data.</text>
</comment>
<evidence type="ECO:0000256" key="3">
    <source>
        <dbReference type="ARBA" id="ARBA00023163"/>
    </source>
</evidence>
<gene>
    <name evidence="7" type="ORF">B9G98_00355</name>
</gene>
<dbReference type="OrthoDB" id="1095242at2759"/>
<protein>
    <submittedName>
        <fullName evidence="7">Transcription factor steA</fullName>
    </submittedName>
</protein>
<dbReference type="PANTHER" id="PTHR47427">
    <property type="entry name" value="PROTEIN STE12"/>
    <property type="match status" value="1"/>
</dbReference>
<feature type="compositionally biased region" description="Polar residues" evidence="6">
    <location>
        <begin position="7"/>
        <end position="35"/>
    </location>
</feature>
<feature type="region of interest" description="Disordered" evidence="6">
    <location>
        <begin position="1"/>
        <end position="65"/>
    </location>
</feature>
<keyword evidence="2" id="KW-0805">Transcription regulation</keyword>
<evidence type="ECO:0000256" key="5">
    <source>
        <dbReference type="ARBA" id="ARBA00024345"/>
    </source>
</evidence>
<dbReference type="InterPro" id="IPR003120">
    <property type="entry name" value="Ste12"/>
</dbReference>